<proteinExistence type="predicted"/>
<evidence type="ECO:0000313" key="2">
    <source>
        <dbReference type="EMBL" id="MDL4842162.1"/>
    </source>
</evidence>
<comment type="caution">
    <text evidence="2">The sequence shown here is derived from an EMBL/GenBank/DDBJ whole genome shotgun (WGS) entry which is preliminary data.</text>
</comment>
<feature type="transmembrane region" description="Helical" evidence="1">
    <location>
        <begin position="31"/>
        <end position="48"/>
    </location>
</feature>
<keyword evidence="3" id="KW-1185">Reference proteome</keyword>
<name>A0ABT7L8H1_9BACI</name>
<keyword evidence="1" id="KW-1133">Transmembrane helix</keyword>
<dbReference type="EMBL" id="JASTZU010000058">
    <property type="protein sequence ID" value="MDL4842162.1"/>
    <property type="molecule type" value="Genomic_DNA"/>
</dbReference>
<sequence>MYLLAINSFHLSNIGLFSASQLVPFGVTEDHLFFILGLLGIIICYYLLHPLIKLLVMLQWSSLLTYIFGSLIFLIITGLYSIMQHVNRLGDINLSKLANVALGITFFGGALFVIHLCMNIINYYKQHKSKSV</sequence>
<evidence type="ECO:0008006" key="4">
    <source>
        <dbReference type="Google" id="ProtNLM"/>
    </source>
</evidence>
<feature type="transmembrane region" description="Helical" evidence="1">
    <location>
        <begin position="100"/>
        <end position="121"/>
    </location>
</feature>
<evidence type="ECO:0000256" key="1">
    <source>
        <dbReference type="SAM" id="Phobius"/>
    </source>
</evidence>
<keyword evidence="1" id="KW-0812">Transmembrane</keyword>
<organism evidence="2 3">
    <name type="scientific">Aquibacillus rhizosphaerae</name>
    <dbReference type="NCBI Taxonomy" id="3051431"/>
    <lineage>
        <taxon>Bacteria</taxon>
        <taxon>Bacillati</taxon>
        <taxon>Bacillota</taxon>
        <taxon>Bacilli</taxon>
        <taxon>Bacillales</taxon>
        <taxon>Bacillaceae</taxon>
        <taxon>Aquibacillus</taxon>
    </lineage>
</organism>
<gene>
    <name evidence="2" type="ORF">QQS35_17120</name>
</gene>
<reference evidence="2 3" key="1">
    <citation type="submission" date="2023-06" db="EMBL/GenBank/DDBJ databases">
        <title>Aquibacillus rhizosphaerae LR5S19.</title>
        <authorList>
            <person name="Sun J.-Q."/>
        </authorList>
    </citation>
    <scope>NUCLEOTIDE SEQUENCE [LARGE SCALE GENOMIC DNA]</scope>
    <source>
        <strain evidence="2 3">LR5S19</strain>
    </source>
</reference>
<evidence type="ECO:0000313" key="3">
    <source>
        <dbReference type="Proteomes" id="UP001235343"/>
    </source>
</evidence>
<protein>
    <recommendedName>
        <fullName evidence="4">DUF2871 family protein</fullName>
    </recommendedName>
</protein>
<dbReference type="Proteomes" id="UP001235343">
    <property type="component" value="Unassembled WGS sequence"/>
</dbReference>
<feature type="transmembrane region" description="Helical" evidence="1">
    <location>
        <begin position="60"/>
        <end position="80"/>
    </location>
</feature>
<keyword evidence="1" id="KW-0472">Membrane</keyword>
<dbReference type="RefSeq" id="WP_285933446.1">
    <property type="nucleotide sequence ID" value="NZ_JASTZU010000058.1"/>
</dbReference>
<accession>A0ABT7L8H1</accession>